<dbReference type="Proteomes" id="UP000014680">
    <property type="component" value="Unassembled WGS sequence"/>
</dbReference>
<name>A0A0A1U558_ENTIV</name>
<dbReference type="PANTHER" id="PTHR45661:SF3">
    <property type="entry name" value="IG-LIKE DOMAIN-CONTAINING PROTEIN"/>
    <property type="match status" value="1"/>
</dbReference>
<protein>
    <recommendedName>
        <fullName evidence="3">Leucine rich repeat containing protein BspA family protein</fullName>
    </recommendedName>
</protein>
<dbReference type="RefSeq" id="XP_004256195.1">
    <property type="nucleotide sequence ID" value="XM_004256147.1"/>
</dbReference>
<dbReference type="Gene3D" id="3.80.10.10">
    <property type="entry name" value="Ribonuclease Inhibitor"/>
    <property type="match status" value="7"/>
</dbReference>
<proteinExistence type="predicted"/>
<keyword evidence="2" id="KW-1185">Reference proteome</keyword>
<evidence type="ECO:0000313" key="1">
    <source>
        <dbReference type="EMBL" id="ELP89424.1"/>
    </source>
</evidence>
<dbReference type="InterPro" id="IPR032675">
    <property type="entry name" value="LRR_dom_sf"/>
</dbReference>
<organism evidence="1 2">
    <name type="scientific">Entamoeba invadens IP1</name>
    <dbReference type="NCBI Taxonomy" id="370355"/>
    <lineage>
        <taxon>Eukaryota</taxon>
        <taxon>Amoebozoa</taxon>
        <taxon>Evosea</taxon>
        <taxon>Archamoebae</taxon>
        <taxon>Mastigamoebida</taxon>
        <taxon>Entamoebidae</taxon>
        <taxon>Entamoeba</taxon>
    </lineage>
</organism>
<dbReference type="AlphaFoldDB" id="A0A0A1U558"/>
<accession>A0A0A1U558</accession>
<evidence type="ECO:0008006" key="3">
    <source>
        <dbReference type="Google" id="ProtNLM"/>
    </source>
</evidence>
<dbReference type="InterPro" id="IPR053139">
    <property type="entry name" value="Surface_bspA-like"/>
</dbReference>
<gene>
    <name evidence="1" type="ORF">EIN_390390</name>
</gene>
<dbReference type="Pfam" id="PF13306">
    <property type="entry name" value="LRR_5"/>
    <property type="match status" value="7"/>
</dbReference>
<dbReference type="GeneID" id="14888454"/>
<dbReference type="OrthoDB" id="27520at2759"/>
<dbReference type="PANTHER" id="PTHR45661">
    <property type="entry name" value="SURFACE ANTIGEN"/>
    <property type="match status" value="1"/>
</dbReference>
<dbReference type="InterPro" id="IPR026906">
    <property type="entry name" value="LRR_5"/>
</dbReference>
<reference evidence="1 2" key="1">
    <citation type="submission" date="2012-10" db="EMBL/GenBank/DDBJ databases">
        <authorList>
            <person name="Zafar N."/>
            <person name="Inman J."/>
            <person name="Hall N."/>
            <person name="Lorenzi H."/>
            <person name="Caler E."/>
        </authorList>
    </citation>
    <scope>NUCLEOTIDE SEQUENCE [LARGE SCALE GENOMIC DNA]</scope>
    <source>
        <strain evidence="1 2">IP1</strain>
    </source>
</reference>
<dbReference type="KEGG" id="eiv:EIN_390390"/>
<sequence length="1132" mass="130063">MHKVDVFSMQIITKYFTAPKDFISIILVSKKYEFLLDRFRENPIPIYPDTTHLFPNIQTQVLFTPFDVVLPNIDRHVYLYYVSYDEFKEKNSTFEIYKKVHYTHKDVSKYGLHIPENVFVIASQAFSNQEELTSFDIPSYVTEIGTNAFDSCGLEKLYIPESVRVIQKYAFVYCEHLKHVILPENITVIPESCFSDCTMLETINFPTNLINIGKCAFSGVNLKEVKIPNNCRLGSQCFENCEQLTKVVLNGIRCISDSTFENCKNLKEVVDSEELEEIGEYAFEGCEKLEMFIFGEHLKFVGNSAFIKCQNLRKVILQHVNYVGDFAFLECKNLEELAIKNKNCVIGNSIFENCDKLSVLEIPNYNTEMRLELTENEIIILNKLHINTTEKCVECVDDNFQFVEKENVDFSKYQKIKNFKTNEMKKIDLNTSVEQIMCNGIISTSLTSLYVPSSVVLTDNYCVNQCKKLKNFVLPKHANCVENHSVTANYITNIEFPQHTTKLSKSAFEFCRFKTFKIPAGIKEVEEDAIFNCYNLEKIVVPSTVTKISKSFVTDCQKLTEIKIENKALLDTQNVILRNHNVLTNILDIPDYVRVVENLMNFDESVTKLVIPNTITYVKDNALSSYENLKELILPTTLKVIGKHIFSLNEHLSKIQIGNNTKEDFDKYVVNFSCHLRLLNYGFHFDNIEFTDDDYLKIGKHYNQVMHMETPSKFVTSKTIENKVYENVPNIITDYSQLIINTNHFVIPKDITEMVEYGFYKSHMHSVDIVNVTIIEDHSFAMCFYLTRVVLPNNLLKIKNAAFANCYSLKEILLPKSLQEVEESAFNHCSSLTKFVCDDKDVVFGKKCFANCISLKEIPQIKSVGSAMFMNCKRLEEVTLYEGCECVSDVAFFKCFALSKIEIPKSLTKIGVFAFRGCESLKEVEIPETVLTVEDGAFYNCKQLTKVVCKNKNILGKCDLFEGCDSLRYLDFGNDDSKYQFEVSFSFAEQMKKHNISCETITVKRSDVLKFGTSQMVTEIQTNKFIHKIDEGCFFMNTEITTIDIPDEVKELGIYAFYNCNNLSKIVISKNITEVPSFCFDGCTNLLSITFKSKIQKYKMLCFNECSQLKGKVDASGDCFELIEDDDDSYSE</sequence>
<dbReference type="EMBL" id="KB206629">
    <property type="protein sequence ID" value="ELP89424.1"/>
    <property type="molecule type" value="Genomic_DNA"/>
</dbReference>
<evidence type="ECO:0000313" key="2">
    <source>
        <dbReference type="Proteomes" id="UP000014680"/>
    </source>
</evidence>
<dbReference type="VEuPathDB" id="AmoebaDB:EIN_390390"/>
<dbReference type="SUPFAM" id="SSF52058">
    <property type="entry name" value="L domain-like"/>
    <property type="match status" value="4"/>
</dbReference>